<feature type="transmembrane region" description="Helical" evidence="1">
    <location>
        <begin position="17"/>
        <end position="38"/>
    </location>
</feature>
<dbReference type="EMBL" id="BK015037">
    <property type="protein sequence ID" value="DAD88166.1"/>
    <property type="molecule type" value="Genomic_DNA"/>
</dbReference>
<reference evidence="2" key="1">
    <citation type="journal article" date="2021" name="Proc. Natl. Acad. Sci. U.S.A.">
        <title>A Catalog of Tens of Thousands of Viruses from Human Metagenomes Reveals Hidden Associations with Chronic Diseases.</title>
        <authorList>
            <person name="Tisza M.J."/>
            <person name="Buck C.B."/>
        </authorList>
    </citation>
    <scope>NUCLEOTIDE SEQUENCE</scope>
    <source>
        <strain evidence="2">CtXQq5</strain>
    </source>
</reference>
<accession>A0A8S5N0P1</accession>
<evidence type="ECO:0000256" key="1">
    <source>
        <dbReference type="SAM" id="Phobius"/>
    </source>
</evidence>
<name>A0A8S5N0P1_9CAUD</name>
<keyword evidence="1" id="KW-0472">Membrane</keyword>
<proteinExistence type="predicted"/>
<keyword evidence="1" id="KW-0812">Transmembrane</keyword>
<sequence length="147" mass="16988">MEEIIKDFLEHLYRTSIYIGLEYAGVFLAMGVDLIFGIKKAKEQNIDRTSTALKKTATKGQKYFSPMLCLTIIDVMTCMHVPLPVFTLFWAGYCVWCEFKSVREKSWKKAEILEAAKTMNVVIKNKDDLAKMMVELMTEVKDKEENK</sequence>
<organism evidence="2">
    <name type="scientific">Siphoviridae sp. ctXQq5</name>
    <dbReference type="NCBI Taxonomy" id="2826368"/>
    <lineage>
        <taxon>Viruses</taxon>
        <taxon>Duplodnaviria</taxon>
        <taxon>Heunggongvirae</taxon>
        <taxon>Uroviricota</taxon>
        <taxon>Caudoviricetes</taxon>
    </lineage>
</organism>
<keyword evidence="1" id="KW-1133">Transmembrane helix</keyword>
<evidence type="ECO:0000313" key="2">
    <source>
        <dbReference type="EMBL" id="DAD88166.1"/>
    </source>
</evidence>
<protein>
    <submittedName>
        <fullName evidence="2">Holin</fullName>
    </submittedName>
</protein>